<keyword evidence="2" id="KW-1185">Reference proteome</keyword>
<proteinExistence type="predicted"/>
<accession>A0A1E3PJS2</accession>
<feature type="non-terminal residue" evidence="1">
    <location>
        <position position="167"/>
    </location>
</feature>
<protein>
    <submittedName>
        <fullName evidence="1">Uncharacterized protein</fullName>
    </submittedName>
</protein>
<gene>
    <name evidence="1" type="ORF">NADFUDRAFT_83239</name>
</gene>
<evidence type="ECO:0000313" key="1">
    <source>
        <dbReference type="EMBL" id="ODQ65182.1"/>
    </source>
</evidence>
<sequence length="167" mass="18916">MVCESLSLKNITPTRERYIQQARTSISQHIESKLSRLKIYLNGITYLDQYDTKLAAKLLVDTLEYAKNSLGLELNCDLKSAFSVSNYLENRYQCKPELDIGSIYDEMLSSLKFQLARTKSHEDAALVLHLAVLITYAELCARVGNFGLLKATGKYVPKILKSITKME</sequence>
<reference evidence="1 2" key="1">
    <citation type="journal article" date="2016" name="Proc. Natl. Acad. Sci. U.S.A.">
        <title>Comparative genomics of biotechnologically important yeasts.</title>
        <authorList>
            <person name="Riley R."/>
            <person name="Haridas S."/>
            <person name="Wolfe K.H."/>
            <person name="Lopes M.R."/>
            <person name="Hittinger C.T."/>
            <person name="Goeker M."/>
            <person name="Salamov A.A."/>
            <person name="Wisecaver J.H."/>
            <person name="Long T.M."/>
            <person name="Calvey C.H."/>
            <person name="Aerts A.L."/>
            <person name="Barry K.W."/>
            <person name="Choi C."/>
            <person name="Clum A."/>
            <person name="Coughlan A.Y."/>
            <person name="Deshpande S."/>
            <person name="Douglass A.P."/>
            <person name="Hanson S.J."/>
            <person name="Klenk H.-P."/>
            <person name="LaButti K.M."/>
            <person name="Lapidus A."/>
            <person name="Lindquist E.A."/>
            <person name="Lipzen A.M."/>
            <person name="Meier-Kolthoff J.P."/>
            <person name="Ohm R.A."/>
            <person name="Otillar R.P."/>
            <person name="Pangilinan J.L."/>
            <person name="Peng Y."/>
            <person name="Rokas A."/>
            <person name="Rosa C.A."/>
            <person name="Scheuner C."/>
            <person name="Sibirny A.A."/>
            <person name="Slot J.C."/>
            <person name="Stielow J.B."/>
            <person name="Sun H."/>
            <person name="Kurtzman C.P."/>
            <person name="Blackwell M."/>
            <person name="Grigoriev I.V."/>
            <person name="Jeffries T.W."/>
        </authorList>
    </citation>
    <scope>NUCLEOTIDE SEQUENCE [LARGE SCALE GENOMIC DNA]</scope>
    <source>
        <strain evidence="1 2">DSM 6958</strain>
    </source>
</reference>
<dbReference type="Proteomes" id="UP000095009">
    <property type="component" value="Unassembled WGS sequence"/>
</dbReference>
<dbReference type="EMBL" id="KV454410">
    <property type="protein sequence ID" value="ODQ65182.1"/>
    <property type="molecule type" value="Genomic_DNA"/>
</dbReference>
<dbReference type="OrthoDB" id="3935714at2759"/>
<dbReference type="AlphaFoldDB" id="A0A1E3PJS2"/>
<evidence type="ECO:0000313" key="2">
    <source>
        <dbReference type="Proteomes" id="UP000095009"/>
    </source>
</evidence>
<name>A0A1E3PJS2_9ASCO</name>
<organism evidence="1 2">
    <name type="scientific">Nadsonia fulvescens var. elongata DSM 6958</name>
    <dbReference type="NCBI Taxonomy" id="857566"/>
    <lineage>
        <taxon>Eukaryota</taxon>
        <taxon>Fungi</taxon>
        <taxon>Dikarya</taxon>
        <taxon>Ascomycota</taxon>
        <taxon>Saccharomycotina</taxon>
        <taxon>Dipodascomycetes</taxon>
        <taxon>Dipodascales</taxon>
        <taxon>Dipodascales incertae sedis</taxon>
        <taxon>Nadsonia</taxon>
    </lineage>
</organism>